<proteinExistence type="predicted"/>
<name>A0A1F5UUH0_FRAXR</name>
<evidence type="ECO:0000259" key="2">
    <source>
        <dbReference type="Pfam" id="PF12651"/>
    </source>
</evidence>
<protein>
    <recommendedName>
        <fullName evidence="2">Predicted DNA-binding protein ribbon-helix-helix domain-containing protein</fullName>
    </recommendedName>
</protein>
<feature type="region of interest" description="Disordered" evidence="1">
    <location>
        <begin position="45"/>
        <end position="70"/>
    </location>
</feature>
<sequence length="70" mass="8024">MRRVNWTITELQHRELKRLSQETGLPISELVRRALDKYIGLVGEGSPSQEVEMGRSANPYARRGKSRSEV</sequence>
<dbReference type="EMBL" id="MFGX01000072">
    <property type="protein sequence ID" value="OGF54789.1"/>
    <property type="molecule type" value="Genomic_DNA"/>
</dbReference>
<comment type="caution">
    <text evidence="3">The sequence shown here is derived from an EMBL/GenBank/DDBJ whole genome shotgun (WGS) entry which is preliminary data.</text>
</comment>
<dbReference type="GO" id="GO:0006355">
    <property type="term" value="P:regulation of DNA-templated transcription"/>
    <property type="evidence" value="ECO:0007669"/>
    <property type="project" value="InterPro"/>
</dbReference>
<reference evidence="3 4" key="1">
    <citation type="journal article" date="2016" name="Nat. Commun.">
        <title>Thousands of microbial genomes shed light on interconnected biogeochemical processes in an aquifer system.</title>
        <authorList>
            <person name="Anantharaman K."/>
            <person name="Brown C.T."/>
            <person name="Hug L.A."/>
            <person name="Sharon I."/>
            <person name="Castelle C.J."/>
            <person name="Probst A.J."/>
            <person name="Thomas B.C."/>
            <person name="Singh A."/>
            <person name="Wilkins M.J."/>
            <person name="Karaoz U."/>
            <person name="Brodie E.L."/>
            <person name="Williams K.H."/>
            <person name="Hubbard S.S."/>
            <person name="Banfield J.F."/>
        </authorList>
    </citation>
    <scope>NUCLEOTIDE SEQUENCE [LARGE SCALE GENOMIC DNA]</scope>
    <source>
        <strain evidence="4">RBG_16_55_9</strain>
    </source>
</reference>
<dbReference type="InterPro" id="IPR038733">
    <property type="entry name" value="Predicted_DNA_bind_prot_RHH"/>
</dbReference>
<feature type="domain" description="Predicted DNA-binding protein ribbon-helix-helix" evidence="2">
    <location>
        <begin position="3"/>
        <end position="38"/>
    </location>
</feature>
<dbReference type="InterPro" id="IPR010985">
    <property type="entry name" value="Ribbon_hlx_hlx"/>
</dbReference>
<evidence type="ECO:0000313" key="4">
    <source>
        <dbReference type="Proteomes" id="UP000179157"/>
    </source>
</evidence>
<dbReference type="AlphaFoldDB" id="A0A1F5UUH0"/>
<evidence type="ECO:0000313" key="3">
    <source>
        <dbReference type="EMBL" id="OGF54789.1"/>
    </source>
</evidence>
<dbReference type="Pfam" id="PF12651">
    <property type="entry name" value="RHH_3"/>
    <property type="match status" value="1"/>
</dbReference>
<organism evidence="3 4">
    <name type="scientific">Fraserbacteria sp. (strain RBG_16_55_9)</name>
    <dbReference type="NCBI Taxonomy" id="1817864"/>
    <lineage>
        <taxon>Bacteria</taxon>
        <taxon>Candidatus Fraseribacteriota</taxon>
    </lineage>
</organism>
<accession>A0A1F5UUH0</accession>
<dbReference type="Proteomes" id="UP000179157">
    <property type="component" value="Unassembled WGS sequence"/>
</dbReference>
<dbReference type="SUPFAM" id="SSF47598">
    <property type="entry name" value="Ribbon-helix-helix"/>
    <property type="match status" value="1"/>
</dbReference>
<evidence type="ECO:0000256" key="1">
    <source>
        <dbReference type="SAM" id="MobiDB-lite"/>
    </source>
</evidence>
<dbReference type="STRING" id="1817864.A2Z21_09040"/>
<gene>
    <name evidence="3" type="ORF">A2Z21_09040</name>
</gene>